<evidence type="ECO:0008006" key="4">
    <source>
        <dbReference type="Google" id="ProtNLM"/>
    </source>
</evidence>
<accession>A0ABQ6HYZ8</accession>
<feature type="region of interest" description="Disordered" evidence="1">
    <location>
        <begin position="107"/>
        <end position="137"/>
    </location>
</feature>
<sequence length="218" mass="23534">MGVQPTSRDGVVELVVARVLGLTGTGGAGGRRVRVLLDGHPSTEPGAWADALVEPLRAAGHEAFRVSAGTFLRAASLRLERGREDPDALYESWLDAAALEREVLRPFGPGGSGRFTPSLRDPATDRPTREPARDAPPGSVLLLDGALLLGQGLPVELTLHLAARPATLRRRTPDDERWTLPAYDRYEREVAPAEEADVVVHVDDARHPAVLDRTTGRR</sequence>
<gene>
    <name evidence="2" type="ORF">GCM10025864_11360</name>
</gene>
<reference evidence="3" key="1">
    <citation type="journal article" date="2019" name="Int. J. Syst. Evol. Microbiol.">
        <title>The Global Catalogue of Microorganisms (GCM) 10K type strain sequencing project: providing services to taxonomists for standard genome sequencing and annotation.</title>
        <authorList>
            <consortium name="The Broad Institute Genomics Platform"/>
            <consortium name="The Broad Institute Genome Sequencing Center for Infectious Disease"/>
            <person name="Wu L."/>
            <person name="Ma J."/>
        </authorList>
    </citation>
    <scope>NUCLEOTIDE SEQUENCE [LARGE SCALE GENOMIC DNA]</scope>
    <source>
        <strain evidence="3">NBRC 106348</strain>
    </source>
</reference>
<evidence type="ECO:0000313" key="2">
    <source>
        <dbReference type="EMBL" id="GMA23377.1"/>
    </source>
</evidence>
<proteinExistence type="predicted"/>
<dbReference type="Gene3D" id="3.40.50.300">
    <property type="entry name" value="P-loop containing nucleotide triphosphate hydrolases"/>
    <property type="match status" value="1"/>
</dbReference>
<feature type="compositionally biased region" description="Basic and acidic residues" evidence="1">
    <location>
        <begin position="122"/>
        <end position="133"/>
    </location>
</feature>
<keyword evidence="3" id="KW-1185">Reference proteome</keyword>
<evidence type="ECO:0000256" key="1">
    <source>
        <dbReference type="SAM" id="MobiDB-lite"/>
    </source>
</evidence>
<dbReference type="Proteomes" id="UP001157091">
    <property type="component" value="Unassembled WGS sequence"/>
</dbReference>
<organism evidence="2 3">
    <name type="scientific">Luteimicrobium album</name>
    <dbReference type="NCBI Taxonomy" id="1054550"/>
    <lineage>
        <taxon>Bacteria</taxon>
        <taxon>Bacillati</taxon>
        <taxon>Actinomycetota</taxon>
        <taxon>Actinomycetes</taxon>
        <taxon>Micrococcales</taxon>
        <taxon>Luteimicrobium</taxon>
    </lineage>
</organism>
<protein>
    <recommendedName>
        <fullName evidence="4">Uridine kinase</fullName>
    </recommendedName>
</protein>
<name>A0ABQ6HYZ8_9MICO</name>
<dbReference type="EMBL" id="BSUK01000001">
    <property type="protein sequence ID" value="GMA23377.1"/>
    <property type="molecule type" value="Genomic_DNA"/>
</dbReference>
<dbReference type="RefSeq" id="WP_284292419.1">
    <property type="nucleotide sequence ID" value="NZ_BSUK01000001.1"/>
</dbReference>
<comment type="caution">
    <text evidence="2">The sequence shown here is derived from an EMBL/GenBank/DDBJ whole genome shotgun (WGS) entry which is preliminary data.</text>
</comment>
<dbReference type="InterPro" id="IPR027417">
    <property type="entry name" value="P-loop_NTPase"/>
</dbReference>
<evidence type="ECO:0000313" key="3">
    <source>
        <dbReference type="Proteomes" id="UP001157091"/>
    </source>
</evidence>